<sequence length="140" mass="16366">MIKASSFPMFLYDTSKYDPNNMYSGLFQGHLLVKFYRHVFTSPSSWDKGIRNGGKPARGIANGLKAPTPRTIAYIAMMLRWALSSLTKFEEKDQDFCLVEFYRSILLTFNERMDFSNVYELNEDDAEWVDSTLRWWQGYA</sequence>
<dbReference type="OrthoDB" id="3220614at2759"/>
<dbReference type="EMBL" id="KN818356">
    <property type="protein sequence ID" value="KIL57846.1"/>
    <property type="molecule type" value="Genomic_DNA"/>
</dbReference>
<dbReference type="Pfam" id="PF20414">
    <property type="entry name" value="DUF6698"/>
    <property type="match status" value="1"/>
</dbReference>
<evidence type="ECO:0000313" key="2">
    <source>
        <dbReference type="Proteomes" id="UP000054549"/>
    </source>
</evidence>
<dbReference type="STRING" id="946122.A0A0C2WMA0"/>
<dbReference type="HOGENOM" id="CLU_035918_9_2_1"/>
<keyword evidence="2" id="KW-1185">Reference proteome</keyword>
<accession>A0A0C2WMA0</accession>
<proteinExistence type="predicted"/>
<evidence type="ECO:0000313" key="1">
    <source>
        <dbReference type="EMBL" id="KIL57846.1"/>
    </source>
</evidence>
<protein>
    <submittedName>
        <fullName evidence="1">Uncharacterized protein</fullName>
    </submittedName>
</protein>
<dbReference type="InterPro" id="IPR046521">
    <property type="entry name" value="DUF6698"/>
</dbReference>
<dbReference type="Proteomes" id="UP000054549">
    <property type="component" value="Unassembled WGS sequence"/>
</dbReference>
<organism evidence="1 2">
    <name type="scientific">Amanita muscaria (strain Koide BX008)</name>
    <dbReference type="NCBI Taxonomy" id="946122"/>
    <lineage>
        <taxon>Eukaryota</taxon>
        <taxon>Fungi</taxon>
        <taxon>Dikarya</taxon>
        <taxon>Basidiomycota</taxon>
        <taxon>Agaricomycotina</taxon>
        <taxon>Agaricomycetes</taxon>
        <taxon>Agaricomycetidae</taxon>
        <taxon>Agaricales</taxon>
        <taxon>Pluteineae</taxon>
        <taxon>Amanitaceae</taxon>
        <taxon>Amanita</taxon>
    </lineage>
</organism>
<reference evidence="1 2" key="1">
    <citation type="submission" date="2014-04" db="EMBL/GenBank/DDBJ databases">
        <title>Evolutionary Origins and Diversification of the Mycorrhizal Mutualists.</title>
        <authorList>
            <consortium name="DOE Joint Genome Institute"/>
            <consortium name="Mycorrhizal Genomics Consortium"/>
            <person name="Kohler A."/>
            <person name="Kuo A."/>
            <person name="Nagy L.G."/>
            <person name="Floudas D."/>
            <person name="Copeland A."/>
            <person name="Barry K.W."/>
            <person name="Cichocki N."/>
            <person name="Veneault-Fourrey C."/>
            <person name="LaButti K."/>
            <person name="Lindquist E.A."/>
            <person name="Lipzen A."/>
            <person name="Lundell T."/>
            <person name="Morin E."/>
            <person name="Murat C."/>
            <person name="Riley R."/>
            <person name="Ohm R."/>
            <person name="Sun H."/>
            <person name="Tunlid A."/>
            <person name="Henrissat B."/>
            <person name="Grigoriev I.V."/>
            <person name="Hibbett D.S."/>
            <person name="Martin F."/>
        </authorList>
    </citation>
    <scope>NUCLEOTIDE SEQUENCE [LARGE SCALE GENOMIC DNA]</scope>
    <source>
        <strain evidence="1 2">Koide BX008</strain>
    </source>
</reference>
<dbReference type="AlphaFoldDB" id="A0A0C2WMA0"/>
<name>A0A0C2WMA0_AMAMK</name>
<dbReference type="InParanoid" id="A0A0C2WMA0"/>
<gene>
    <name evidence="1" type="ORF">M378DRAFT_87358</name>
</gene>